<evidence type="ECO:0000313" key="4">
    <source>
        <dbReference type="Proteomes" id="UP001578633"/>
    </source>
</evidence>
<dbReference type="Proteomes" id="UP001578633">
    <property type="component" value="Chromosome 4"/>
</dbReference>
<feature type="compositionally biased region" description="Basic residues" evidence="1">
    <location>
        <begin position="254"/>
        <end position="269"/>
    </location>
</feature>
<gene>
    <name evidence="3" type="ORF">ACET3X_004860</name>
</gene>
<dbReference type="EMBL" id="JBHGVX010000004">
    <property type="protein sequence ID" value="KAL1796320.1"/>
    <property type="molecule type" value="Genomic_DNA"/>
</dbReference>
<organism evidence="3 4">
    <name type="scientific">Alternaria dauci</name>
    <dbReference type="NCBI Taxonomy" id="48095"/>
    <lineage>
        <taxon>Eukaryota</taxon>
        <taxon>Fungi</taxon>
        <taxon>Dikarya</taxon>
        <taxon>Ascomycota</taxon>
        <taxon>Pezizomycotina</taxon>
        <taxon>Dothideomycetes</taxon>
        <taxon>Pleosporomycetidae</taxon>
        <taxon>Pleosporales</taxon>
        <taxon>Pleosporineae</taxon>
        <taxon>Pleosporaceae</taxon>
        <taxon>Alternaria</taxon>
        <taxon>Alternaria sect. Porri</taxon>
    </lineage>
</organism>
<feature type="region of interest" description="Disordered" evidence="1">
    <location>
        <begin position="66"/>
        <end position="91"/>
    </location>
</feature>
<feature type="region of interest" description="Disordered" evidence="1">
    <location>
        <begin position="254"/>
        <end position="287"/>
    </location>
</feature>
<evidence type="ECO:0000313" key="3">
    <source>
        <dbReference type="EMBL" id="KAL1796320.1"/>
    </source>
</evidence>
<sequence>MEATDATDASKTSDVVERGRLTKGFIMTVQIIISLVMFIVVLPFFALWRIPISFLYLIKKEKEESGKPDRERERESGKAEEEPESEAPKDAYERTVERFTKKWNGFRDLSINKPLVTYWSRIAPAILLVIQTSLSLALLEKSLVYHIPWFVAHINNEEYKTTKKEEWWNDLIMHVAGLAITCAPFFGLMGVGVGIIYYMVKITKYGKFKKGARKKKGGRGYDNPKEKSKDANEEGHGVKEAIMGVVDHVMHPHLPHTHLPHTHLHLHPHAGHEPRQSQQEDSPYGYSGYSEDIIFEQPGDTSYENHEFVQPPSDAVQPPKKTAWYDKNPYTLAGIASIWTGKEEKMKTGYNGRDVRRRNFEEDIEMANIAVKK</sequence>
<evidence type="ECO:0000256" key="1">
    <source>
        <dbReference type="SAM" id="MobiDB-lite"/>
    </source>
</evidence>
<keyword evidence="2" id="KW-1133">Transmembrane helix</keyword>
<feature type="compositionally biased region" description="Basic and acidic residues" evidence="1">
    <location>
        <begin position="222"/>
        <end position="236"/>
    </location>
</feature>
<feature type="region of interest" description="Disordered" evidence="1">
    <location>
        <begin position="212"/>
        <end position="236"/>
    </location>
</feature>
<name>A0ABR3UIL3_9PLEO</name>
<proteinExistence type="predicted"/>
<keyword evidence="2" id="KW-0472">Membrane</keyword>
<comment type="caution">
    <text evidence="3">The sequence shown here is derived from an EMBL/GenBank/DDBJ whole genome shotgun (WGS) entry which is preliminary data.</text>
</comment>
<dbReference type="RefSeq" id="XP_069306904.1">
    <property type="nucleotide sequence ID" value="XM_069451001.1"/>
</dbReference>
<keyword evidence="2" id="KW-0812">Transmembrane</keyword>
<reference evidence="3 4" key="1">
    <citation type="submission" date="2024-09" db="EMBL/GenBank/DDBJ databases">
        <title>T2T genomes of carrot and Alternaria dauci and their utility for understanding host-pathogen interaction during carrot leaf blight disease.</title>
        <authorList>
            <person name="Liu W."/>
            <person name="Xu S."/>
            <person name="Ou C."/>
            <person name="Liu X."/>
            <person name="Zhuang F."/>
            <person name="Deng X.W."/>
        </authorList>
    </citation>
    <scope>NUCLEOTIDE SEQUENCE [LARGE SCALE GENOMIC DNA]</scope>
    <source>
        <strain evidence="3 4">A2016</strain>
    </source>
</reference>
<protein>
    <submittedName>
        <fullName evidence="3">Uncharacterized protein</fullName>
    </submittedName>
</protein>
<evidence type="ECO:0000256" key="2">
    <source>
        <dbReference type="SAM" id="Phobius"/>
    </source>
</evidence>
<keyword evidence="4" id="KW-1185">Reference proteome</keyword>
<feature type="transmembrane region" description="Helical" evidence="2">
    <location>
        <begin position="118"/>
        <end position="139"/>
    </location>
</feature>
<feature type="transmembrane region" description="Helical" evidence="2">
    <location>
        <begin position="171"/>
        <end position="200"/>
    </location>
</feature>
<dbReference type="GeneID" id="96085182"/>
<accession>A0ABR3UIL3</accession>
<feature type="transmembrane region" description="Helical" evidence="2">
    <location>
        <begin position="25"/>
        <end position="50"/>
    </location>
</feature>